<evidence type="ECO:0000313" key="6">
    <source>
        <dbReference type="Proteomes" id="UP001500957"/>
    </source>
</evidence>
<dbReference type="SUPFAM" id="SSF53335">
    <property type="entry name" value="S-adenosyl-L-methionine-dependent methyltransferases"/>
    <property type="match status" value="1"/>
</dbReference>
<dbReference type="CDD" id="cd00165">
    <property type="entry name" value="S4"/>
    <property type="match status" value="1"/>
</dbReference>
<dbReference type="InterPro" id="IPR029063">
    <property type="entry name" value="SAM-dependent_MTases_sf"/>
</dbReference>
<gene>
    <name evidence="5" type="ORF">GCM10009547_32540</name>
</gene>
<dbReference type="InterPro" id="IPR002942">
    <property type="entry name" value="S4_RNA-bd"/>
</dbReference>
<dbReference type="CDD" id="cd02440">
    <property type="entry name" value="AdoMet_MTases"/>
    <property type="match status" value="1"/>
</dbReference>
<keyword evidence="1 3" id="KW-0694">RNA-binding</keyword>
<evidence type="ECO:0000256" key="2">
    <source>
        <dbReference type="ARBA" id="ARBA00029460"/>
    </source>
</evidence>
<name>A0ABN1H1P4_9ACTN</name>
<proteinExistence type="inferred from homology"/>
<dbReference type="Gene3D" id="3.40.50.150">
    <property type="entry name" value="Vaccinia Virus protein VP39"/>
    <property type="match status" value="1"/>
</dbReference>
<dbReference type="PANTHER" id="PTHR32319">
    <property type="entry name" value="BACTERIAL HEMOLYSIN-LIKE PROTEIN"/>
    <property type="match status" value="1"/>
</dbReference>
<dbReference type="PROSITE" id="PS50889">
    <property type="entry name" value="S4"/>
    <property type="match status" value="1"/>
</dbReference>
<organism evidence="5 6">
    <name type="scientific">Sporichthya brevicatena</name>
    <dbReference type="NCBI Taxonomy" id="171442"/>
    <lineage>
        <taxon>Bacteria</taxon>
        <taxon>Bacillati</taxon>
        <taxon>Actinomycetota</taxon>
        <taxon>Actinomycetes</taxon>
        <taxon>Sporichthyales</taxon>
        <taxon>Sporichthyaceae</taxon>
        <taxon>Sporichthya</taxon>
    </lineage>
</organism>
<dbReference type="PANTHER" id="PTHR32319:SF0">
    <property type="entry name" value="BACTERIAL HEMOLYSIN-LIKE PROTEIN"/>
    <property type="match status" value="1"/>
</dbReference>
<reference evidence="5 6" key="1">
    <citation type="journal article" date="2019" name="Int. J. Syst. Evol. Microbiol.">
        <title>The Global Catalogue of Microorganisms (GCM) 10K type strain sequencing project: providing services to taxonomists for standard genome sequencing and annotation.</title>
        <authorList>
            <consortium name="The Broad Institute Genomics Platform"/>
            <consortium name="The Broad Institute Genome Sequencing Center for Infectious Disease"/>
            <person name="Wu L."/>
            <person name="Ma J."/>
        </authorList>
    </citation>
    <scope>NUCLEOTIDE SEQUENCE [LARGE SCALE GENOMIC DNA]</scope>
    <source>
        <strain evidence="5 6">JCM 10671</strain>
    </source>
</reference>
<keyword evidence="6" id="KW-1185">Reference proteome</keyword>
<evidence type="ECO:0000313" key="5">
    <source>
        <dbReference type="EMBL" id="GAA0626551.1"/>
    </source>
</evidence>
<feature type="domain" description="RNA-binding S4" evidence="4">
    <location>
        <begin position="1"/>
        <end position="68"/>
    </location>
</feature>
<comment type="similarity">
    <text evidence="2">Belongs to the TlyA family.</text>
</comment>
<dbReference type="InterPro" id="IPR036986">
    <property type="entry name" value="S4_RNA-bd_sf"/>
</dbReference>
<evidence type="ECO:0000256" key="1">
    <source>
        <dbReference type="ARBA" id="ARBA00022884"/>
    </source>
</evidence>
<dbReference type="Proteomes" id="UP001500957">
    <property type="component" value="Unassembled WGS sequence"/>
</dbReference>
<dbReference type="Gene3D" id="3.10.290.10">
    <property type="entry name" value="RNA-binding S4 domain"/>
    <property type="match status" value="1"/>
</dbReference>
<accession>A0ABN1H1P4</accession>
<dbReference type="SMART" id="SM00363">
    <property type="entry name" value="S4"/>
    <property type="match status" value="1"/>
</dbReference>
<dbReference type="InterPro" id="IPR004538">
    <property type="entry name" value="Hemolysin_A/TlyA"/>
</dbReference>
<dbReference type="Pfam" id="PF01479">
    <property type="entry name" value="S4"/>
    <property type="match status" value="1"/>
</dbReference>
<dbReference type="InterPro" id="IPR047048">
    <property type="entry name" value="TlyA"/>
</dbReference>
<dbReference type="InterPro" id="IPR002877">
    <property type="entry name" value="RNA_MeTrfase_FtsJ_dom"/>
</dbReference>
<dbReference type="EMBL" id="BAAAHE010000026">
    <property type="protein sequence ID" value="GAA0626551.1"/>
    <property type="molecule type" value="Genomic_DNA"/>
</dbReference>
<sequence>MRLDAELVRRGLARSREHASEMIAAGRVSVAGRTATKPATQVESADPIVVAEDDSDPNYASRGGHKLAGALDAFDARPGGGPRVEGRHCLDAGASTGGFTDVLLRRGAAHVVAVDVGYGQLAWSIQSHERVTVRDRTNVRTLTPEEAGDPPPELIVADLSFISLVKVLPALAGVAAPDADLVLMVKPQFEVGKANLPAGAVVRDPGLRAEAVRSVAAAAAELDLGIRGVTASPLPGPSGNVEYFLWMAAGAPPLDDADLAAAIEAGPQ</sequence>
<dbReference type="NCBIfam" id="TIGR00478">
    <property type="entry name" value="tly"/>
    <property type="match status" value="1"/>
</dbReference>
<dbReference type="Pfam" id="PF01728">
    <property type="entry name" value="FtsJ"/>
    <property type="match status" value="1"/>
</dbReference>
<protein>
    <submittedName>
        <fullName evidence="5">Hemolysin</fullName>
    </submittedName>
</protein>
<dbReference type="SUPFAM" id="SSF55174">
    <property type="entry name" value="Alpha-L RNA-binding motif"/>
    <property type="match status" value="1"/>
</dbReference>
<evidence type="ECO:0000259" key="4">
    <source>
        <dbReference type="SMART" id="SM00363"/>
    </source>
</evidence>
<dbReference type="PIRSF" id="PIRSF005578">
    <property type="entry name" value="TlyA"/>
    <property type="match status" value="1"/>
</dbReference>
<comment type="caution">
    <text evidence="5">The sequence shown here is derived from an EMBL/GenBank/DDBJ whole genome shotgun (WGS) entry which is preliminary data.</text>
</comment>
<evidence type="ECO:0000256" key="3">
    <source>
        <dbReference type="PROSITE-ProRule" id="PRU00182"/>
    </source>
</evidence>